<feature type="region of interest" description="Disordered" evidence="1">
    <location>
        <begin position="1"/>
        <end position="22"/>
    </location>
</feature>
<gene>
    <name evidence="2" type="ORF">GWI33_023069</name>
</gene>
<reference evidence="2" key="1">
    <citation type="submission" date="2020-08" db="EMBL/GenBank/DDBJ databases">
        <title>Genome sequencing and assembly of the red palm weevil Rhynchophorus ferrugineus.</title>
        <authorList>
            <person name="Dias G.B."/>
            <person name="Bergman C.M."/>
            <person name="Manee M."/>
        </authorList>
    </citation>
    <scope>NUCLEOTIDE SEQUENCE</scope>
    <source>
        <strain evidence="2">AA-2017</strain>
        <tissue evidence="2">Whole larva</tissue>
    </source>
</reference>
<evidence type="ECO:0000256" key="1">
    <source>
        <dbReference type="SAM" id="MobiDB-lite"/>
    </source>
</evidence>
<dbReference type="Proteomes" id="UP000625711">
    <property type="component" value="Unassembled WGS sequence"/>
</dbReference>
<sequence>MKSEESYTRPLPTPLPRDQPPRINLSCLLQQQLNTLKDELEQIKRGQNKSIKVLQLNYGQITGLQDLRGTSWTASYQKDFGY</sequence>
<keyword evidence="3" id="KW-1185">Reference proteome</keyword>
<accession>A0A834HLT6</accession>
<dbReference type="AlphaFoldDB" id="A0A834HLT6"/>
<comment type="caution">
    <text evidence="2">The sequence shown here is derived from an EMBL/GenBank/DDBJ whole genome shotgun (WGS) entry which is preliminary data.</text>
</comment>
<name>A0A834HLT6_RHYFE</name>
<protein>
    <submittedName>
        <fullName evidence="2">Uncharacterized protein</fullName>
    </submittedName>
</protein>
<proteinExistence type="predicted"/>
<dbReference type="EMBL" id="JAACXV010016685">
    <property type="protein sequence ID" value="KAF7264545.1"/>
    <property type="molecule type" value="Genomic_DNA"/>
</dbReference>
<evidence type="ECO:0000313" key="2">
    <source>
        <dbReference type="EMBL" id="KAF7264545.1"/>
    </source>
</evidence>
<evidence type="ECO:0000313" key="3">
    <source>
        <dbReference type="Proteomes" id="UP000625711"/>
    </source>
</evidence>
<organism evidence="2 3">
    <name type="scientific">Rhynchophorus ferrugineus</name>
    <name type="common">Red palm weevil</name>
    <name type="synonym">Curculio ferrugineus</name>
    <dbReference type="NCBI Taxonomy" id="354439"/>
    <lineage>
        <taxon>Eukaryota</taxon>
        <taxon>Metazoa</taxon>
        <taxon>Ecdysozoa</taxon>
        <taxon>Arthropoda</taxon>
        <taxon>Hexapoda</taxon>
        <taxon>Insecta</taxon>
        <taxon>Pterygota</taxon>
        <taxon>Neoptera</taxon>
        <taxon>Endopterygota</taxon>
        <taxon>Coleoptera</taxon>
        <taxon>Polyphaga</taxon>
        <taxon>Cucujiformia</taxon>
        <taxon>Curculionidae</taxon>
        <taxon>Dryophthorinae</taxon>
        <taxon>Rhynchophorus</taxon>
    </lineage>
</organism>